<dbReference type="OrthoDB" id="7862781at2"/>
<dbReference type="AlphaFoldDB" id="A0A2T1ANW3"/>
<accession>A0A2T1ANW3</accession>
<reference evidence="1 2" key="1">
    <citation type="submission" date="2018-03" db="EMBL/GenBank/DDBJ databases">
        <title>Genomic Encyclopedia of Archaeal and Bacterial Type Strains, Phase II (KMG-II): from individual species to whole genera.</title>
        <authorList>
            <person name="Goeker M."/>
        </authorList>
    </citation>
    <scope>NUCLEOTIDE SEQUENCE [LARGE SCALE GENOMIC DNA]</scope>
    <source>
        <strain evidence="1 2">DSM 25328</strain>
    </source>
</reference>
<evidence type="ECO:0000313" key="1">
    <source>
        <dbReference type="EMBL" id="PRZ50289.1"/>
    </source>
</evidence>
<evidence type="ECO:0000313" key="2">
    <source>
        <dbReference type="Proteomes" id="UP000237718"/>
    </source>
</evidence>
<dbReference type="EMBL" id="PVUF01000001">
    <property type="protein sequence ID" value="PRZ50289.1"/>
    <property type="molecule type" value="Genomic_DNA"/>
</dbReference>
<sequence>MLPALRPYSDIPANVPAVTVFTVTDTVASPSGTGGATGSEFANSRLANFLSDDAAPRDRDLDTLMSSDNLALYDKGPDEQVTENTSRAEVVPAQPIETAEPISLPPLENLLNIQMEQAEALTQDTMFRGMSSGSFAQEMYTNTQDVLSRIAS</sequence>
<organism evidence="1 2">
    <name type="scientific">Tritonibacter scottomollicae</name>
    <name type="common">Epibacterium scottomollicae</name>
    <dbReference type="NCBI Taxonomy" id="483013"/>
    <lineage>
        <taxon>Bacteria</taxon>
        <taxon>Pseudomonadati</taxon>
        <taxon>Pseudomonadota</taxon>
        <taxon>Alphaproteobacteria</taxon>
        <taxon>Rhodobacterales</taxon>
        <taxon>Paracoccaceae</taxon>
        <taxon>Tritonibacter</taxon>
    </lineage>
</organism>
<dbReference type="Proteomes" id="UP000237718">
    <property type="component" value="Unassembled WGS sequence"/>
</dbReference>
<gene>
    <name evidence="1" type="ORF">CLV89_101509</name>
</gene>
<name>A0A2T1ANW3_TRISK</name>
<comment type="caution">
    <text evidence="1">The sequence shown here is derived from an EMBL/GenBank/DDBJ whole genome shotgun (WGS) entry which is preliminary data.</text>
</comment>
<protein>
    <submittedName>
        <fullName evidence="1">Uncharacterized protein</fullName>
    </submittedName>
</protein>
<dbReference type="RefSeq" id="WP_106162036.1">
    <property type="nucleotide sequence ID" value="NZ_PVUF01000001.1"/>
</dbReference>
<proteinExistence type="predicted"/>